<reference evidence="1 2" key="1">
    <citation type="journal article" date="2020" name="Fungal Divers.">
        <title>Resolving the Mortierellaceae phylogeny through synthesis of multi-gene phylogenetics and phylogenomics.</title>
        <authorList>
            <person name="Vandepol N."/>
            <person name="Liber J."/>
            <person name="Desiro A."/>
            <person name="Na H."/>
            <person name="Kennedy M."/>
            <person name="Barry K."/>
            <person name="Grigoriev I.V."/>
            <person name="Miller A.N."/>
            <person name="O'Donnell K."/>
            <person name="Stajich J.E."/>
            <person name="Bonito G."/>
        </authorList>
    </citation>
    <scope>NUCLEOTIDE SEQUENCE [LARGE SCALE GENOMIC DNA]</scope>
    <source>
        <strain evidence="1 2">AD045</strain>
    </source>
</reference>
<proteinExistence type="predicted"/>
<feature type="non-terminal residue" evidence="1">
    <location>
        <position position="51"/>
    </location>
</feature>
<sequence>MLPNDTEEVDRLHLQHYIYKMIMGNKNIHVPIPSDCGRVIDLGCGPATWTM</sequence>
<accession>A0ABQ7JYF1</accession>
<evidence type="ECO:0000313" key="2">
    <source>
        <dbReference type="Proteomes" id="UP001194696"/>
    </source>
</evidence>
<gene>
    <name evidence="1" type="ORF">BGZ96_008644</name>
</gene>
<protein>
    <recommendedName>
        <fullName evidence="3">S-adenosyl-L-methionine-dependent methyltransferase</fullName>
    </recommendedName>
</protein>
<organism evidence="1 2">
    <name type="scientific">Linnemannia gamsii</name>
    <dbReference type="NCBI Taxonomy" id="64522"/>
    <lineage>
        <taxon>Eukaryota</taxon>
        <taxon>Fungi</taxon>
        <taxon>Fungi incertae sedis</taxon>
        <taxon>Mucoromycota</taxon>
        <taxon>Mortierellomycotina</taxon>
        <taxon>Mortierellomycetes</taxon>
        <taxon>Mortierellales</taxon>
        <taxon>Mortierellaceae</taxon>
        <taxon>Linnemannia</taxon>
    </lineage>
</organism>
<dbReference type="Proteomes" id="UP001194696">
    <property type="component" value="Unassembled WGS sequence"/>
</dbReference>
<evidence type="ECO:0000313" key="1">
    <source>
        <dbReference type="EMBL" id="KAG0287426.1"/>
    </source>
</evidence>
<dbReference type="EMBL" id="JAAAIM010000492">
    <property type="protein sequence ID" value="KAG0287426.1"/>
    <property type="molecule type" value="Genomic_DNA"/>
</dbReference>
<comment type="caution">
    <text evidence="1">The sequence shown here is derived from an EMBL/GenBank/DDBJ whole genome shotgun (WGS) entry which is preliminary data.</text>
</comment>
<keyword evidence="2" id="KW-1185">Reference proteome</keyword>
<evidence type="ECO:0008006" key="3">
    <source>
        <dbReference type="Google" id="ProtNLM"/>
    </source>
</evidence>
<name>A0ABQ7JYF1_9FUNG</name>